<dbReference type="STRING" id="195064.SAMN05421721_11135"/>
<dbReference type="PANTHER" id="PTHR30023:SF0">
    <property type="entry name" value="PENICILLIN-SENSITIVE CARBOXYPEPTIDASE A"/>
    <property type="match status" value="1"/>
</dbReference>
<dbReference type="EMBL" id="FOUO01000011">
    <property type="protein sequence ID" value="SFM57754.1"/>
    <property type="molecule type" value="Genomic_DNA"/>
</dbReference>
<dbReference type="Gene3D" id="3.50.80.20">
    <property type="entry name" value="D-Ala-D-Ala carboxypeptidase C, peptidase S13"/>
    <property type="match status" value="1"/>
</dbReference>
<dbReference type="InterPro" id="IPR012338">
    <property type="entry name" value="Beta-lactam/transpept-like"/>
</dbReference>
<evidence type="ECO:0000256" key="1">
    <source>
        <dbReference type="ARBA" id="ARBA00006096"/>
    </source>
</evidence>
<keyword evidence="4" id="KW-0645">Protease</keyword>
<dbReference type="PRINTS" id="PR00922">
    <property type="entry name" value="DADACBPTASE3"/>
</dbReference>
<dbReference type="GO" id="GO:0006508">
    <property type="term" value="P:proteolysis"/>
    <property type="evidence" value="ECO:0007669"/>
    <property type="project" value="InterPro"/>
</dbReference>
<dbReference type="Proteomes" id="UP000199556">
    <property type="component" value="Unassembled WGS sequence"/>
</dbReference>
<dbReference type="PANTHER" id="PTHR30023">
    <property type="entry name" value="D-ALANYL-D-ALANINE CARBOXYPEPTIDASE"/>
    <property type="match status" value="1"/>
</dbReference>
<proteinExistence type="inferred from homology"/>
<evidence type="ECO:0000313" key="4">
    <source>
        <dbReference type="EMBL" id="SFM57754.1"/>
    </source>
</evidence>
<gene>
    <name evidence="4" type="ORF">SAMN05421721_11135</name>
</gene>
<keyword evidence="5" id="KW-1185">Reference proteome</keyword>
<feature type="signal peptide" evidence="3">
    <location>
        <begin position="1"/>
        <end position="28"/>
    </location>
</feature>
<keyword evidence="3" id="KW-0732">Signal</keyword>
<evidence type="ECO:0000256" key="2">
    <source>
        <dbReference type="ARBA" id="ARBA00022801"/>
    </source>
</evidence>
<keyword evidence="2" id="KW-0378">Hydrolase</keyword>
<name>A0A1I4S0K4_ECTMO</name>
<reference evidence="4 5" key="1">
    <citation type="submission" date="2016-10" db="EMBL/GenBank/DDBJ databases">
        <authorList>
            <person name="de Groot N.N."/>
        </authorList>
    </citation>
    <scope>NUCLEOTIDE SEQUENCE [LARGE SCALE GENOMIC DNA]</scope>
    <source>
        <strain evidence="4 5">DSM 4180</strain>
    </source>
</reference>
<keyword evidence="4" id="KW-0121">Carboxypeptidase</keyword>
<evidence type="ECO:0000256" key="3">
    <source>
        <dbReference type="SAM" id="SignalP"/>
    </source>
</evidence>
<dbReference type="InterPro" id="IPR000667">
    <property type="entry name" value="Peptidase_S13"/>
</dbReference>
<sequence length="479" mass="52143">MPHRSRLLLRTALVLLLSALAWTGSVSAALPDPLARALERHGVPQAAVSLWVQAPGAARPVIAHRPDVPRNPASTLKLVTTLAALEVLGPAYRWETAVYAPDPVEDGVLQGDLYLRGGGDPFLVSEEVWKLAGALYRSGVRRIRGDLVLDLSRFRLPPEDPGAFDGQPFRAYNQPPHPLLMNFNAVRFELHPQPQAGIVRVAVDPPLAHLQVENRLHLDDHGSCTGPARQVRYHVPEPSRVRLEGGVPTHCGPSTLLRTASGPERYAHDLFRTLWAQWGGVLDGGWRLGRVPDPEAEPLLVHHSPPLGELVRLINKYSNNVMTRQLNLTLGLEVHGSPATPEKGHRVLQDFLRGRGIGLGGFVLDNAAGLSRENRLTARQLAGVLQAGWESPYRPEYIASLALAGMDGTLRRRFQDTPLAGRMHLKTGSLRGVSAVAGYVRTAGGGDRLVVLLIRHPGLTHGQGVSIQDAFLTWVHASD</sequence>
<protein>
    <submittedName>
        <fullName evidence="4">D-alanyl-D-alanine carboxypeptidase / D-alanyl-D-alanine-endopeptidase (Penicillin-binding protein 4)</fullName>
    </submittedName>
</protein>
<feature type="chain" id="PRO_5011584115" evidence="3">
    <location>
        <begin position="29"/>
        <end position="479"/>
    </location>
</feature>
<dbReference type="AlphaFoldDB" id="A0A1I4S0K4"/>
<accession>A0A1I4S0K4</accession>
<dbReference type="Gene3D" id="3.40.710.10">
    <property type="entry name" value="DD-peptidase/beta-lactamase superfamily"/>
    <property type="match status" value="2"/>
</dbReference>
<dbReference type="SUPFAM" id="SSF56601">
    <property type="entry name" value="beta-lactamase/transpeptidase-like"/>
    <property type="match status" value="1"/>
</dbReference>
<dbReference type="NCBIfam" id="TIGR00666">
    <property type="entry name" value="PBP4"/>
    <property type="match status" value="1"/>
</dbReference>
<organism evidence="4 5">
    <name type="scientific">Ectothiorhodospira mobilis</name>
    <dbReference type="NCBI Taxonomy" id="195064"/>
    <lineage>
        <taxon>Bacteria</taxon>
        <taxon>Pseudomonadati</taxon>
        <taxon>Pseudomonadota</taxon>
        <taxon>Gammaproteobacteria</taxon>
        <taxon>Chromatiales</taxon>
        <taxon>Ectothiorhodospiraceae</taxon>
        <taxon>Ectothiorhodospira</taxon>
    </lineage>
</organism>
<dbReference type="GO" id="GO:0004185">
    <property type="term" value="F:serine-type carboxypeptidase activity"/>
    <property type="evidence" value="ECO:0007669"/>
    <property type="project" value="InterPro"/>
</dbReference>
<dbReference type="Pfam" id="PF02113">
    <property type="entry name" value="Peptidase_S13"/>
    <property type="match status" value="1"/>
</dbReference>
<dbReference type="GO" id="GO:0000270">
    <property type="term" value="P:peptidoglycan metabolic process"/>
    <property type="evidence" value="ECO:0007669"/>
    <property type="project" value="TreeGrafter"/>
</dbReference>
<comment type="similarity">
    <text evidence="1">Belongs to the peptidase S13 family.</text>
</comment>
<evidence type="ECO:0000313" key="5">
    <source>
        <dbReference type="Proteomes" id="UP000199556"/>
    </source>
</evidence>